<keyword evidence="9" id="KW-1133">Transmembrane helix</keyword>
<keyword evidence="9" id="KW-0812">Transmembrane</keyword>
<keyword evidence="2" id="KW-0813">Transport</keyword>
<gene>
    <name evidence="11" type="ORF">KUH32_17940</name>
</gene>
<dbReference type="PANTHER" id="PTHR30333">
    <property type="entry name" value="CYTOCHROME C-TYPE PROTEIN"/>
    <property type="match status" value="1"/>
</dbReference>
<evidence type="ECO:0000256" key="3">
    <source>
        <dbReference type="ARBA" id="ARBA00022617"/>
    </source>
</evidence>
<feature type="transmembrane region" description="Helical" evidence="9">
    <location>
        <begin position="20"/>
        <end position="42"/>
    </location>
</feature>
<sequence length="614" mass="66628">MTQTDDKPTKKTPIWRRYVILGMPLFGIAAAFAAGIIFWGGFNTAMEATNTKDFCISCHEMEDYVYAEYKGTIHNANRSGVEAVCSDCHVPKAWTHKMIRKVKASKELWGKFTGKINTPEKFEHHRLSLAMNEWNRMKKTDSRECRNCHHFDAMMPEFQKPRARAQHLNAMETGQTCIDCHKGIAHKDVRDRADEEYLAALEAPNPDFAREIPQAYLDSLAKIEAKEAAEAEALKAQKEADRARLLAAIDDARADERAKVEAELAAANTAASSDATVAGSDGAPASAGGAVAANVDWNAVPATELGLFYPGQASFEWVQNGKTHGGARPLTKGGDACSTCHAKELETIGNKIVAGGGGKDDDLEPTPIPGKRGYISASLQATHDNENVYFRMQWEDGGHNPVPFVDGGKMDPENPIKVAMMITGTDIEMGGQVGCWASCHADNSYMPFDPGADAIAAEAEVAARLQADGTVTKYLSESRTEIELKGRGDKPLGGWNLPKPEDAIAAYLEGGTYLDLLRVYADGRATNGYLLERRVENDGQIAAEAKNEAGIWTVTFSRPLVTGHPGDIAIEPGKTYTVGFAIHDDHSAARFHHVTLDTTLALDNPEVAINVAAQ</sequence>
<dbReference type="InterPro" id="IPR019020">
    <property type="entry name" value="Cyt-c552/DMSO_Rdtase_haem-bd"/>
</dbReference>
<name>A0ABS6NC98_9RHOB</name>
<dbReference type="PANTHER" id="PTHR30333:SF1">
    <property type="entry name" value="CYTOCHROME C-TYPE PROTEIN NAPC"/>
    <property type="match status" value="1"/>
</dbReference>
<keyword evidence="8" id="KW-0175">Coiled coil</keyword>
<evidence type="ECO:0000256" key="7">
    <source>
        <dbReference type="ARBA" id="ARBA00023136"/>
    </source>
</evidence>
<evidence type="ECO:0000313" key="11">
    <source>
        <dbReference type="EMBL" id="MBV2361651.1"/>
    </source>
</evidence>
<evidence type="ECO:0000256" key="1">
    <source>
        <dbReference type="ARBA" id="ARBA00004370"/>
    </source>
</evidence>
<keyword evidence="5" id="KW-0249">Electron transport</keyword>
<evidence type="ECO:0000256" key="4">
    <source>
        <dbReference type="ARBA" id="ARBA00022723"/>
    </source>
</evidence>
<dbReference type="EMBL" id="JAHRWL010000003">
    <property type="protein sequence ID" value="MBV2361651.1"/>
    <property type="molecule type" value="Genomic_DNA"/>
</dbReference>
<dbReference type="SMART" id="SM00887">
    <property type="entry name" value="EB_dh"/>
    <property type="match status" value="1"/>
</dbReference>
<dbReference type="Proteomes" id="UP001166293">
    <property type="component" value="Unassembled WGS sequence"/>
</dbReference>
<dbReference type="InterPro" id="IPR005126">
    <property type="entry name" value="NapC/NirT_cyt_c_N"/>
</dbReference>
<keyword evidence="7 9" id="KW-0472">Membrane</keyword>
<comment type="subcellular location">
    <subcellularLocation>
        <location evidence="1">Membrane</location>
    </subcellularLocation>
</comment>
<evidence type="ECO:0000256" key="5">
    <source>
        <dbReference type="ARBA" id="ARBA00022982"/>
    </source>
</evidence>
<accession>A0ABS6NC98</accession>
<evidence type="ECO:0000256" key="8">
    <source>
        <dbReference type="SAM" id="Coils"/>
    </source>
</evidence>
<evidence type="ECO:0000256" key="6">
    <source>
        <dbReference type="ARBA" id="ARBA00023004"/>
    </source>
</evidence>
<dbReference type="Pfam" id="PF09459">
    <property type="entry name" value="EB_dh"/>
    <property type="match status" value="1"/>
</dbReference>
<evidence type="ECO:0000256" key="2">
    <source>
        <dbReference type="ARBA" id="ARBA00022448"/>
    </source>
</evidence>
<keyword evidence="6" id="KW-0408">Iron</keyword>
<keyword evidence="12" id="KW-1185">Reference proteome</keyword>
<evidence type="ECO:0000313" key="12">
    <source>
        <dbReference type="Proteomes" id="UP001166293"/>
    </source>
</evidence>
<dbReference type="InterPro" id="IPR051174">
    <property type="entry name" value="Cytochrome_c-type_ET"/>
</dbReference>
<evidence type="ECO:0000259" key="10">
    <source>
        <dbReference type="SMART" id="SM00887"/>
    </source>
</evidence>
<comment type="caution">
    <text evidence="11">The sequence shown here is derived from an EMBL/GenBank/DDBJ whole genome shotgun (WGS) entry which is preliminary data.</text>
</comment>
<organism evidence="11 12">
    <name type="scientific">Thalassococcus arenae</name>
    <dbReference type="NCBI Taxonomy" id="2851652"/>
    <lineage>
        <taxon>Bacteria</taxon>
        <taxon>Pseudomonadati</taxon>
        <taxon>Pseudomonadota</taxon>
        <taxon>Alphaproteobacteria</taxon>
        <taxon>Rhodobacterales</taxon>
        <taxon>Roseobacteraceae</taxon>
        <taxon>Thalassococcus</taxon>
    </lineage>
</organism>
<protein>
    <submittedName>
        <fullName evidence="11">NapC/NirT family cytochrome c</fullName>
    </submittedName>
</protein>
<feature type="coiled-coil region" evidence="8">
    <location>
        <begin position="226"/>
        <end position="255"/>
    </location>
</feature>
<evidence type="ECO:0000256" key="9">
    <source>
        <dbReference type="SAM" id="Phobius"/>
    </source>
</evidence>
<proteinExistence type="predicted"/>
<keyword evidence="4" id="KW-0479">Metal-binding</keyword>
<feature type="domain" description="Cytochrome c-552/DMSO reductase-like haem-binding" evidence="10">
    <location>
        <begin position="294"/>
        <end position="595"/>
    </location>
</feature>
<keyword evidence="3" id="KW-0349">Heme</keyword>
<reference evidence="11" key="1">
    <citation type="submission" date="2021-06" db="EMBL/GenBank/DDBJ databases">
        <title>Thalassococcus sp. CAU 1522 isolated from sea sand, Republic of Korea.</title>
        <authorList>
            <person name="Kim W."/>
        </authorList>
    </citation>
    <scope>NUCLEOTIDE SEQUENCE</scope>
    <source>
        <strain evidence="11">CAU 1522</strain>
    </source>
</reference>
<dbReference type="RefSeq" id="WP_217780036.1">
    <property type="nucleotide sequence ID" value="NZ_JAHRWL010000003.1"/>
</dbReference>
<dbReference type="Pfam" id="PF03264">
    <property type="entry name" value="Cytochrom_NNT"/>
    <property type="match status" value="1"/>
</dbReference>